<dbReference type="Proteomes" id="UP000298390">
    <property type="component" value="Unassembled WGS sequence"/>
</dbReference>
<name>A0A4Y9XQW6_9APHY</name>
<proteinExistence type="predicted"/>
<accession>A0A4Y9XQW6</accession>
<protein>
    <submittedName>
        <fullName evidence="1">Uncharacterized protein</fullName>
    </submittedName>
</protein>
<dbReference type="EMBL" id="SEKV01000930">
    <property type="protein sequence ID" value="TFY52714.1"/>
    <property type="molecule type" value="Genomic_DNA"/>
</dbReference>
<evidence type="ECO:0000313" key="2">
    <source>
        <dbReference type="Proteomes" id="UP000298390"/>
    </source>
</evidence>
<evidence type="ECO:0000313" key="1">
    <source>
        <dbReference type="EMBL" id="TFY52714.1"/>
    </source>
</evidence>
<sequence>MPPHSLASTQGNPLLPTRDSTSLFETILRTKPLPPGTLNWPLASQVLCAPGALLTQLERDGFINDNPNVVLDAMDTLTDLYEAAADVWVQQDLLEDAIHLFISRRDASARRLLQHFKELEDYSAVKQAARHLIPINDITYSRDFIVTPTFPNVDARDLARMITNYSPCIVCQGTDADYHRTIDCSHYRC</sequence>
<dbReference type="AlphaFoldDB" id="A0A4Y9XQW6"/>
<gene>
    <name evidence="1" type="ORF">EVJ58_g9859</name>
</gene>
<feature type="non-terminal residue" evidence="1">
    <location>
        <position position="189"/>
    </location>
</feature>
<organism evidence="1 2">
    <name type="scientific">Rhodofomes roseus</name>
    <dbReference type="NCBI Taxonomy" id="34475"/>
    <lineage>
        <taxon>Eukaryota</taxon>
        <taxon>Fungi</taxon>
        <taxon>Dikarya</taxon>
        <taxon>Basidiomycota</taxon>
        <taxon>Agaricomycotina</taxon>
        <taxon>Agaricomycetes</taxon>
        <taxon>Polyporales</taxon>
        <taxon>Rhodofomes</taxon>
    </lineage>
</organism>
<comment type="caution">
    <text evidence="1">The sequence shown here is derived from an EMBL/GenBank/DDBJ whole genome shotgun (WGS) entry which is preliminary data.</text>
</comment>
<reference evidence="1 2" key="1">
    <citation type="submission" date="2019-01" db="EMBL/GenBank/DDBJ databases">
        <title>Genome sequencing of the rare red list fungi Fomitopsis rosea.</title>
        <authorList>
            <person name="Buettner E."/>
            <person name="Kellner H."/>
        </authorList>
    </citation>
    <scope>NUCLEOTIDE SEQUENCE [LARGE SCALE GENOMIC DNA]</scope>
    <source>
        <strain evidence="1 2">DSM 105464</strain>
    </source>
</reference>